<reference evidence="1 2" key="1">
    <citation type="submission" date="2016-03" db="EMBL/GenBank/DDBJ databases">
        <title>Chemosynthetic sulphur-oxidizing symbionts of marine invertebrate animals are capable of nitrogen fixation.</title>
        <authorList>
            <person name="Petersen J.M."/>
            <person name="Kemper A."/>
            <person name="Gruber-Vodicka H."/>
            <person name="Cardini U."/>
            <person name="Geest Mvander."/>
            <person name="Kleiner M."/>
            <person name="Bulgheresi S."/>
            <person name="Fussmann M."/>
            <person name="Herbold C."/>
            <person name="Seah B.K.B."/>
            <person name="Antony C.Paul."/>
            <person name="Liu D."/>
            <person name="Belitz A."/>
            <person name="Weber M."/>
        </authorList>
    </citation>
    <scope>NUCLEOTIDE SEQUENCE [LARGE SCALE GENOMIC DNA]</scope>
    <source>
        <strain evidence="1">G_D</strain>
    </source>
</reference>
<evidence type="ECO:0000313" key="1">
    <source>
        <dbReference type="EMBL" id="ODB97868.1"/>
    </source>
</evidence>
<keyword evidence="2" id="KW-1185">Reference proteome</keyword>
<dbReference type="Proteomes" id="UP000094849">
    <property type="component" value="Unassembled WGS sequence"/>
</dbReference>
<accession>A0A1E2UWW0</accession>
<protein>
    <submittedName>
        <fullName evidence="1">Uncharacterized protein</fullName>
    </submittedName>
</protein>
<dbReference type="STRING" id="1818881.A3196_14545"/>
<comment type="caution">
    <text evidence="1">The sequence shown here is derived from an EMBL/GenBank/DDBJ whole genome shotgun (WGS) entry which is preliminary data.</text>
</comment>
<evidence type="ECO:0000313" key="2">
    <source>
        <dbReference type="Proteomes" id="UP000094849"/>
    </source>
</evidence>
<dbReference type="RefSeq" id="WP_068993120.1">
    <property type="nucleotide sequence ID" value="NZ_LVJW01000003.1"/>
</dbReference>
<dbReference type="EMBL" id="LVJZ01000003">
    <property type="protein sequence ID" value="ODB97868.1"/>
    <property type="molecule type" value="Genomic_DNA"/>
</dbReference>
<sequence length="103" mass="11608">MQQIIDIEKFEQLQEILVQEIIEQIRFKLAQGGITGDQLRELTGEIAFSVASSLDDQANIEHDGVEVHPYLAFIGTENEVIHCGENSYAHEFVADIMKKVFSS</sequence>
<gene>
    <name evidence="1" type="ORF">A3196_14545</name>
</gene>
<name>A0A1E2UWW0_9GAMM</name>
<organism evidence="1 2">
    <name type="scientific">Candidatus Thiodiazotropha endoloripes</name>
    <dbReference type="NCBI Taxonomy" id="1818881"/>
    <lineage>
        <taxon>Bacteria</taxon>
        <taxon>Pseudomonadati</taxon>
        <taxon>Pseudomonadota</taxon>
        <taxon>Gammaproteobacteria</taxon>
        <taxon>Chromatiales</taxon>
        <taxon>Sedimenticolaceae</taxon>
        <taxon>Candidatus Thiodiazotropha</taxon>
    </lineage>
</organism>
<dbReference type="AlphaFoldDB" id="A0A1E2UWW0"/>
<proteinExistence type="predicted"/>
<dbReference type="OrthoDB" id="8852533at2"/>